<evidence type="ECO:0000259" key="1">
    <source>
        <dbReference type="Pfam" id="PF00753"/>
    </source>
</evidence>
<dbReference type="InterPro" id="IPR052926">
    <property type="entry name" value="Metallo-beta-lactamase_dom"/>
</dbReference>
<feature type="domain" description="Metallo-beta-lactamase" evidence="1">
    <location>
        <begin position="57"/>
        <end position="158"/>
    </location>
</feature>
<dbReference type="InterPro" id="IPR001279">
    <property type="entry name" value="Metallo-B-lactamas"/>
</dbReference>
<dbReference type="RefSeq" id="WP_200256621.1">
    <property type="nucleotide sequence ID" value="NZ_NRSH01000018.1"/>
</dbReference>
<dbReference type="InterPro" id="IPR041712">
    <property type="entry name" value="DHPS-like_MBL-fold"/>
</dbReference>
<dbReference type="SUPFAM" id="SSF56281">
    <property type="entry name" value="Metallo-hydrolase/oxidoreductase"/>
    <property type="match status" value="1"/>
</dbReference>
<dbReference type="EMBL" id="NRSH01000018">
    <property type="protein sequence ID" value="MBK1725977.1"/>
    <property type="molecule type" value="Genomic_DNA"/>
</dbReference>
<organism evidence="2 3">
    <name type="scientific">Halorhodospira neutriphila</name>
    <dbReference type="NCBI Taxonomy" id="168379"/>
    <lineage>
        <taxon>Bacteria</taxon>
        <taxon>Pseudomonadati</taxon>
        <taxon>Pseudomonadota</taxon>
        <taxon>Gammaproteobacteria</taxon>
        <taxon>Chromatiales</taxon>
        <taxon>Ectothiorhodospiraceae</taxon>
        <taxon>Halorhodospira</taxon>
    </lineage>
</organism>
<dbReference type="PANTHER" id="PTHR13754">
    <property type="entry name" value="METALLO-BETA-LACTAMASE SUPERFAMILY PROTEIN"/>
    <property type="match status" value="1"/>
</dbReference>
<dbReference type="Proteomes" id="UP000738126">
    <property type="component" value="Unassembled WGS sequence"/>
</dbReference>
<evidence type="ECO:0000313" key="3">
    <source>
        <dbReference type="Proteomes" id="UP000738126"/>
    </source>
</evidence>
<dbReference type="InterPro" id="IPR036866">
    <property type="entry name" value="RibonucZ/Hydroxyglut_hydro"/>
</dbReference>
<sequence>MTLGLAPVDRVEILTLQDNYIDIVARDDSDVVQRARSRPGFSLERSLCAEHGFSLLVTLERGGQRRSLLFDFGYSAEGARRNAEALGVDLSRVEAAALSHGHFDHTGGLADMMGRLAPTAELVLHPAVYRGPRFTKRADGQRAPLPQFLEQQLAEAGVSPVETREPYPLLDGQAAFLGEIPRVTDFEQPSGTMCYEAADGTEHVDAFEDDTGLVIRLAGRGLVVISGCAHSGIVNTIRHAQAVAGEEPVHAVIGGFHLTGMDEATQIRPTVEALREIGPRIVVPAHCTGRNAQQAIERALPEAFVLNMVGTALHLGG</sequence>
<comment type="caution">
    <text evidence="2">The sequence shown here is derived from an EMBL/GenBank/DDBJ whole genome shotgun (WGS) entry which is preliminary data.</text>
</comment>
<name>A0ABS1E4F9_9GAMM</name>
<evidence type="ECO:0000313" key="2">
    <source>
        <dbReference type="EMBL" id="MBK1725977.1"/>
    </source>
</evidence>
<protein>
    <recommendedName>
        <fullName evidence="1">Metallo-beta-lactamase domain-containing protein</fullName>
    </recommendedName>
</protein>
<dbReference type="Pfam" id="PF00753">
    <property type="entry name" value="Lactamase_B"/>
    <property type="match status" value="1"/>
</dbReference>
<dbReference type="PANTHER" id="PTHR13754:SF13">
    <property type="entry name" value="METALLO-BETA-LACTAMASE SUPERFAMILY PROTEIN (AFU_ORTHOLOGUE AFUA_3G07630)"/>
    <property type="match status" value="1"/>
</dbReference>
<accession>A0ABS1E4F9</accession>
<dbReference type="CDD" id="cd07713">
    <property type="entry name" value="DHPS-like_MBL-fold"/>
    <property type="match status" value="1"/>
</dbReference>
<dbReference type="Gene3D" id="3.60.15.10">
    <property type="entry name" value="Ribonuclease Z/Hydroxyacylglutathione hydrolase-like"/>
    <property type="match status" value="1"/>
</dbReference>
<reference evidence="2 3" key="1">
    <citation type="journal article" date="2020" name="Microorganisms">
        <title>Osmotic Adaptation and Compatible Solute Biosynthesis of Phototrophic Bacteria as Revealed from Genome Analyses.</title>
        <authorList>
            <person name="Imhoff J.F."/>
            <person name="Rahn T."/>
            <person name="Kunzel S."/>
            <person name="Keller A."/>
            <person name="Neulinger S.C."/>
        </authorList>
    </citation>
    <scope>NUCLEOTIDE SEQUENCE [LARGE SCALE GENOMIC DNA]</scope>
    <source>
        <strain evidence="2 3">DSM 15116</strain>
    </source>
</reference>
<gene>
    <name evidence="2" type="ORF">CKO13_02865</name>
</gene>
<proteinExistence type="predicted"/>
<keyword evidence="3" id="KW-1185">Reference proteome</keyword>